<dbReference type="KEGG" id="bmx:BMS_2049"/>
<protein>
    <submittedName>
        <fullName evidence="2">Exported protein</fullName>
    </submittedName>
</protein>
<gene>
    <name evidence="2" type="ordered locus">BMS_2049</name>
</gene>
<dbReference type="EMBL" id="FQ312005">
    <property type="protein sequence ID" value="CBW26861.1"/>
    <property type="molecule type" value="Genomic_DNA"/>
</dbReference>
<dbReference type="STRING" id="862908.BMS_2049"/>
<keyword evidence="1" id="KW-0732">Signal</keyword>
<organism evidence="2 3">
    <name type="scientific">Halobacteriovorax marinus (strain ATCC BAA-682 / DSM 15412 / SJ)</name>
    <name type="common">Bacteriovorax marinus</name>
    <dbReference type="NCBI Taxonomy" id="862908"/>
    <lineage>
        <taxon>Bacteria</taxon>
        <taxon>Pseudomonadati</taxon>
        <taxon>Bdellovibrionota</taxon>
        <taxon>Bacteriovoracia</taxon>
        <taxon>Bacteriovoracales</taxon>
        <taxon>Halobacteriovoraceae</taxon>
        <taxon>Halobacteriovorax</taxon>
    </lineage>
</organism>
<name>E1X331_HALMS</name>
<dbReference type="HOGENOM" id="CLU_1052777_0_0_7"/>
<evidence type="ECO:0000256" key="1">
    <source>
        <dbReference type="SAM" id="SignalP"/>
    </source>
</evidence>
<keyword evidence="3" id="KW-1185">Reference proteome</keyword>
<reference evidence="3" key="1">
    <citation type="journal article" date="2013" name="ISME J.">
        <title>A small predatory core genome in the divergent marine Bacteriovorax marinus SJ and the terrestrial Bdellovibrio bacteriovorus.</title>
        <authorList>
            <person name="Crossman L.C."/>
            <person name="Chen H."/>
            <person name="Cerdeno-Tarraga A.M."/>
            <person name="Brooks K."/>
            <person name="Quail M.A."/>
            <person name="Pineiro S.A."/>
            <person name="Hobley L."/>
            <person name="Sockett R.E."/>
            <person name="Bentley S.D."/>
            <person name="Parkhill J."/>
            <person name="Williams H.N."/>
            <person name="Stine O.C."/>
        </authorList>
    </citation>
    <scope>NUCLEOTIDE SEQUENCE [LARGE SCALE GENOMIC DNA]</scope>
    <source>
        <strain evidence="3">ATCC BAA-682 / DSM 15412 / SJ</strain>
    </source>
</reference>
<proteinExistence type="predicted"/>
<evidence type="ECO:0000313" key="3">
    <source>
        <dbReference type="Proteomes" id="UP000008963"/>
    </source>
</evidence>
<accession>E1X331</accession>
<dbReference type="Proteomes" id="UP000008963">
    <property type="component" value="Chromosome"/>
</dbReference>
<dbReference type="AlphaFoldDB" id="E1X331"/>
<dbReference type="PATRIC" id="fig|862908.3.peg.1948"/>
<feature type="signal peptide" evidence="1">
    <location>
        <begin position="1"/>
        <end position="28"/>
    </location>
</feature>
<evidence type="ECO:0000313" key="2">
    <source>
        <dbReference type="EMBL" id="CBW26861.1"/>
    </source>
</evidence>
<sequence>MYKVGFMNRFFSIAFTFALTITSASSFAYLPIIELPNGQVSVDKLCFDNGYIREKNSRDLSNIVPVHAKTILKFENGTEFVKNDFIPRIHNFYNRHSQKFENYEISKCQINLLLSLSPESEVIKEANSVETIFYGNLKNYGVNDTALENWKKWENMSRFLRYNAEKDRVSLVSDFSKISRDYEISDFNSWSDLSGKVIGGEQSGGGGAGRVRINMNMSASDISRFRPEQGVLERILGMESFISKILYENKKVSKSRIYVTIPKK</sequence>
<feature type="chain" id="PRO_5003154871" evidence="1">
    <location>
        <begin position="29"/>
        <end position="264"/>
    </location>
</feature>